<name>A0AAW1W276_RUBAR</name>
<gene>
    <name evidence="5" type="ORF">M0R45_037172</name>
</gene>
<dbReference type="InterPro" id="IPR011992">
    <property type="entry name" value="EF-hand-dom_pair"/>
</dbReference>
<organism evidence="5 6">
    <name type="scientific">Rubus argutus</name>
    <name type="common">Southern blackberry</name>
    <dbReference type="NCBI Taxonomy" id="59490"/>
    <lineage>
        <taxon>Eukaryota</taxon>
        <taxon>Viridiplantae</taxon>
        <taxon>Streptophyta</taxon>
        <taxon>Embryophyta</taxon>
        <taxon>Tracheophyta</taxon>
        <taxon>Spermatophyta</taxon>
        <taxon>Magnoliopsida</taxon>
        <taxon>eudicotyledons</taxon>
        <taxon>Gunneridae</taxon>
        <taxon>Pentapetalae</taxon>
        <taxon>rosids</taxon>
        <taxon>fabids</taxon>
        <taxon>Rosales</taxon>
        <taxon>Rosaceae</taxon>
        <taxon>Rosoideae</taxon>
        <taxon>Rosoideae incertae sedis</taxon>
        <taxon>Rubus</taxon>
    </lineage>
</organism>
<evidence type="ECO:0000256" key="3">
    <source>
        <dbReference type="ARBA" id="ARBA00022737"/>
    </source>
</evidence>
<keyword evidence="2" id="KW-0479">Metal-binding</keyword>
<dbReference type="Pfam" id="PF13833">
    <property type="entry name" value="EF-hand_8"/>
    <property type="match status" value="1"/>
</dbReference>
<reference evidence="5 6" key="1">
    <citation type="journal article" date="2023" name="G3 (Bethesda)">
        <title>A chromosome-length genome assembly and annotation of blackberry (Rubus argutus, cv. 'Hillquist').</title>
        <authorList>
            <person name="Bruna T."/>
            <person name="Aryal R."/>
            <person name="Dudchenko O."/>
            <person name="Sargent D.J."/>
            <person name="Mead D."/>
            <person name="Buti M."/>
            <person name="Cavallini A."/>
            <person name="Hytonen T."/>
            <person name="Andres J."/>
            <person name="Pham M."/>
            <person name="Weisz D."/>
            <person name="Mascagni F."/>
            <person name="Usai G."/>
            <person name="Natali L."/>
            <person name="Bassil N."/>
            <person name="Fernandez G.E."/>
            <person name="Lomsadze A."/>
            <person name="Armour M."/>
            <person name="Olukolu B."/>
            <person name="Poorten T."/>
            <person name="Britton C."/>
            <person name="Davik J."/>
            <person name="Ashrafi H."/>
            <person name="Aiden E.L."/>
            <person name="Borodovsky M."/>
            <person name="Worthington M."/>
        </authorList>
    </citation>
    <scope>NUCLEOTIDE SEQUENCE [LARGE SCALE GENOMIC DNA]</scope>
    <source>
        <strain evidence="5">PI 553951</strain>
    </source>
</reference>
<evidence type="ECO:0000313" key="6">
    <source>
        <dbReference type="Proteomes" id="UP001457282"/>
    </source>
</evidence>
<dbReference type="Proteomes" id="UP001457282">
    <property type="component" value="Unassembled WGS sequence"/>
</dbReference>
<dbReference type="PANTHER" id="PTHR23048">
    <property type="entry name" value="MYOSIN LIGHT CHAIN 1, 3"/>
    <property type="match status" value="1"/>
</dbReference>
<comment type="similarity">
    <text evidence="1">Belongs to the calmodulin family.</text>
</comment>
<dbReference type="FunFam" id="1.10.238.10:FF:000178">
    <property type="entry name" value="Calmodulin-2 A"/>
    <property type="match status" value="1"/>
</dbReference>
<dbReference type="PANTHER" id="PTHR23048:SF53">
    <property type="entry name" value="CALMODULIN"/>
    <property type="match status" value="1"/>
</dbReference>
<comment type="caution">
    <text evidence="5">The sequence shown here is derived from an EMBL/GenBank/DDBJ whole genome shotgun (WGS) entry which is preliminary data.</text>
</comment>
<dbReference type="InterPro" id="IPR050230">
    <property type="entry name" value="CALM/Myosin/TropC-like"/>
</dbReference>
<evidence type="ECO:0000259" key="4">
    <source>
        <dbReference type="PROSITE" id="PS50222"/>
    </source>
</evidence>
<dbReference type="GO" id="GO:0005509">
    <property type="term" value="F:calcium ion binding"/>
    <property type="evidence" value="ECO:0007669"/>
    <property type="project" value="InterPro"/>
</dbReference>
<dbReference type="InterPro" id="IPR002048">
    <property type="entry name" value="EF_hand_dom"/>
</dbReference>
<dbReference type="GO" id="GO:0016460">
    <property type="term" value="C:myosin II complex"/>
    <property type="evidence" value="ECO:0007669"/>
    <property type="project" value="TreeGrafter"/>
</dbReference>
<dbReference type="AlphaFoldDB" id="A0AAW1W276"/>
<protein>
    <recommendedName>
        <fullName evidence="4">EF-hand domain-containing protein</fullName>
    </recommendedName>
</protein>
<sequence length="83" mass="9868">MRSLGQNLNETELQDMITEADLDGNSTVEFPEFLKLMARKMRDTDFEKKLKEAFQVFDKDQRRLHFSSRVSSCYDESRRDADR</sequence>
<evidence type="ECO:0000256" key="1">
    <source>
        <dbReference type="ARBA" id="ARBA00009763"/>
    </source>
</evidence>
<accession>A0AAW1W276</accession>
<feature type="domain" description="EF-hand" evidence="4">
    <location>
        <begin position="8"/>
        <end position="43"/>
    </location>
</feature>
<evidence type="ECO:0000313" key="5">
    <source>
        <dbReference type="EMBL" id="KAK9913354.1"/>
    </source>
</evidence>
<dbReference type="EMBL" id="JBEDUW010000007">
    <property type="protein sequence ID" value="KAK9913354.1"/>
    <property type="molecule type" value="Genomic_DNA"/>
</dbReference>
<keyword evidence="3" id="KW-0677">Repeat</keyword>
<dbReference type="PROSITE" id="PS50222">
    <property type="entry name" value="EF_HAND_2"/>
    <property type="match status" value="1"/>
</dbReference>
<proteinExistence type="inferred from homology"/>
<dbReference type="SMART" id="SM00054">
    <property type="entry name" value="EFh"/>
    <property type="match status" value="1"/>
</dbReference>
<dbReference type="SUPFAM" id="SSF47473">
    <property type="entry name" value="EF-hand"/>
    <property type="match status" value="1"/>
</dbReference>
<dbReference type="Gene3D" id="1.10.238.10">
    <property type="entry name" value="EF-hand"/>
    <property type="match status" value="2"/>
</dbReference>
<keyword evidence="6" id="KW-1185">Reference proteome</keyword>
<evidence type="ECO:0000256" key="2">
    <source>
        <dbReference type="ARBA" id="ARBA00022723"/>
    </source>
</evidence>